<name>A0A3M0LA64_HIRRU</name>
<comment type="caution">
    <text evidence="3">The sequence shown here is derived from an EMBL/GenBank/DDBJ whole genome shotgun (WGS) entry which is preliminary data.</text>
</comment>
<protein>
    <submittedName>
        <fullName evidence="3">Uncharacterized protein</fullName>
    </submittedName>
</protein>
<reference evidence="3 4" key="1">
    <citation type="submission" date="2018-07" db="EMBL/GenBank/DDBJ databases">
        <title>A high quality draft genome assembly of the barn swallow (H. rustica rustica).</title>
        <authorList>
            <person name="Formenti G."/>
            <person name="Chiara M."/>
            <person name="Poveda L."/>
            <person name="Francoijs K.-J."/>
            <person name="Bonisoli-Alquati A."/>
            <person name="Canova L."/>
            <person name="Gianfranceschi L."/>
            <person name="Horner D.S."/>
            <person name="Saino N."/>
        </authorList>
    </citation>
    <scope>NUCLEOTIDE SEQUENCE [LARGE SCALE GENOMIC DNA]</scope>
    <source>
        <strain evidence="3">Chelidonia</strain>
        <tissue evidence="3">Blood</tissue>
    </source>
</reference>
<dbReference type="STRING" id="333673.A0A3M0LA64"/>
<feature type="transmembrane region" description="Helical" evidence="2">
    <location>
        <begin position="19"/>
        <end position="35"/>
    </location>
</feature>
<feature type="compositionally biased region" description="Basic and acidic residues" evidence="1">
    <location>
        <begin position="130"/>
        <end position="144"/>
    </location>
</feature>
<feature type="region of interest" description="Disordered" evidence="1">
    <location>
        <begin position="114"/>
        <end position="150"/>
    </location>
</feature>
<keyword evidence="2" id="KW-0472">Membrane</keyword>
<keyword evidence="2" id="KW-0812">Transmembrane</keyword>
<keyword evidence="2" id="KW-1133">Transmembrane helix</keyword>
<evidence type="ECO:0000256" key="2">
    <source>
        <dbReference type="SAM" id="Phobius"/>
    </source>
</evidence>
<sequence length="150" mass="16277">MVYPATGGTPVGVGGGRRIIIIVGILIYLNLVMCLKTGMQLNNSRSTEVQGPGNGCGHCVQTAQKEHGESEVPISSVPKNGSKGEPVILDLLEDQDDRVCLKYDRMFCFSRNKEGVDPESKMKQVSQELGKQEAEMRKKKDGAGKAENPQ</sequence>
<accession>A0A3M0LA64</accession>
<proteinExistence type="predicted"/>
<keyword evidence="4" id="KW-1185">Reference proteome</keyword>
<organism evidence="3 4">
    <name type="scientific">Hirundo rustica rustica</name>
    <dbReference type="NCBI Taxonomy" id="333673"/>
    <lineage>
        <taxon>Eukaryota</taxon>
        <taxon>Metazoa</taxon>
        <taxon>Chordata</taxon>
        <taxon>Craniata</taxon>
        <taxon>Vertebrata</taxon>
        <taxon>Euteleostomi</taxon>
        <taxon>Archelosauria</taxon>
        <taxon>Archosauria</taxon>
        <taxon>Dinosauria</taxon>
        <taxon>Saurischia</taxon>
        <taxon>Theropoda</taxon>
        <taxon>Coelurosauria</taxon>
        <taxon>Aves</taxon>
        <taxon>Neognathae</taxon>
        <taxon>Neoaves</taxon>
        <taxon>Telluraves</taxon>
        <taxon>Australaves</taxon>
        <taxon>Passeriformes</taxon>
        <taxon>Sylvioidea</taxon>
        <taxon>Hirundinidae</taxon>
        <taxon>Hirundo</taxon>
    </lineage>
</organism>
<dbReference type="EMBL" id="QRBI01000092">
    <property type="protein sequence ID" value="RMC22275.1"/>
    <property type="molecule type" value="Genomic_DNA"/>
</dbReference>
<gene>
    <name evidence="3" type="ORF">DUI87_00586</name>
</gene>
<evidence type="ECO:0000313" key="4">
    <source>
        <dbReference type="Proteomes" id="UP000269221"/>
    </source>
</evidence>
<evidence type="ECO:0000256" key="1">
    <source>
        <dbReference type="SAM" id="MobiDB-lite"/>
    </source>
</evidence>
<dbReference type="AlphaFoldDB" id="A0A3M0LA64"/>
<evidence type="ECO:0000313" key="3">
    <source>
        <dbReference type="EMBL" id="RMC22275.1"/>
    </source>
</evidence>
<dbReference type="Proteomes" id="UP000269221">
    <property type="component" value="Unassembled WGS sequence"/>
</dbReference>